<organism evidence="3 4">
    <name type="scientific">Coprinopsis cinerea (strain Okayama-7 / 130 / ATCC MYA-4618 / FGSC 9003)</name>
    <name type="common">Inky cap fungus</name>
    <name type="synonym">Hormographiella aspergillata</name>
    <dbReference type="NCBI Taxonomy" id="240176"/>
    <lineage>
        <taxon>Eukaryota</taxon>
        <taxon>Fungi</taxon>
        <taxon>Dikarya</taxon>
        <taxon>Basidiomycota</taxon>
        <taxon>Agaricomycotina</taxon>
        <taxon>Agaricomycetes</taxon>
        <taxon>Agaricomycetidae</taxon>
        <taxon>Agaricales</taxon>
        <taxon>Agaricineae</taxon>
        <taxon>Psathyrellaceae</taxon>
        <taxon>Coprinopsis</taxon>
    </lineage>
</organism>
<dbReference type="AlphaFoldDB" id="A8N2P6"/>
<feature type="domain" description="PB1" evidence="2">
    <location>
        <begin position="2"/>
        <end position="84"/>
    </location>
</feature>
<accession>A8N2P6</accession>
<evidence type="ECO:0000259" key="2">
    <source>
        <dbReference type="PROSITE" id="PS51745"/>
    </source>
</evidence>
<feature type="compositionally biased region" description="Pro residues" evidence="1">
    <location>
        <begin position="419"/>
        <end position="437"/>
    </location>
</feature>
<dbReference type="KEGG" id="cci:CC1G_01860"/>
<dbReference type="Proteomes" id="UP000001861">
    <property type="component" value="Unassembled WGS sequence"/>
</dbReference>
<reference evidence="3 4" key="1">
    <citation type="journal article" date="2010" name="Proc. Natl. Acad. Sci. U.S.A.">
        <title>Insights into evolution of multicellular fungi from the assembled chromosomes of the mushroom Coprinopsis cinerea (Coprinus cinereus).</title>
        <authorList>
            <person name="Stajich J.E."/>
            <person name="Wilke S.K."/>
            <person name="Ahren D."/>
            <person name="Au C.H."/>
            <person name="Birren B.W."/>
            <person name="Borodovsky M."/>
            <person name="Burns C."/>
            <person name="Canback B."/>
            <person name="Casselton L.A."/>
            <person name="Cheng C.K."/>
            <person name="Deng J."/>
            <person name="Dietrich F.S."/>
            <person name="Fargo D.C."/>
            <person name="Farman M.L."/>
            <person name="Gathman A.C."/>
            <person name="Goldberg J."/>
            <person name="Guigo R."/>
            <person name="Hoegger P.J."/>
            <person name="Hooker J.B."/>
            <person name="Huggins A."/>
            <person name="James T.Y."/>
            <person name="Kamada T."/>
            <person name="Kilaru S."/>
            <person name="Kodira C."/>
            <person name="Kues U."/>
            <person name="Kupfer D."/>
            <person name="Kwan H.S."/>
            <person name="Lomsadze A."/>
            <person name="Li W."/>
            <person name="Lilly W.W."/>
            <person name="Ma L.J."/>
            <person name="Mackey A.J."/>
            <person name="Manning G."/>
            <person name="Martin F."/>
            <person name="Muraguchi H."/>
            <person name="Natvig D.O."/>
            <person name="Palmerini H."/>
            <person name="Ramesh M.A."/>
            <person name="Rehmeyer C.J."/>
            <person name="Roe B.A."/>
            <person name="Shenoy N."/>
            <person name="Stanke M."/>
            <person name="Ter-Hovhannisyan V."/>
            <person name="Tunlid A."/>
            <person name="Velagapudi R."/>
            <person name="Vision T.J."/>
            <person name="Zeng Q."/>
            <person name="Zolan M.E."/>
            <person name="Pukkila P.J."/>
        </authorList>
    </citation>
    <scope>NUCLEOTIDE SEQUENCE [LARGE SCALE GENOMIC DNA]</scope>
    <source>
        <strain evidence="4">Okayama-7 / 130 / ATCC MYA-4618 / FGSC 9003</strain>
    </source>
</reference>
<feature type="compositionally biased region" description="Basic and acidic residues" evidence="1">
    <location>
        <begin position="199"/>
        <end position="208"/>
    </location>
</feature>
<feature type="region of interest" description="Disordered" evidence="1">
    <location>
        <begin position="346"/>
        <end position="616"/>
    </location>
</feature>
<feature type="compositionally biased region" description="Pro residues" evidence="1">
    <location>
        <begin position="447"/>
        <end position="456"/>
    </location>
</feature>
<dbReference type="Pfam" id="PF00564">
    <property type="entry name" value="PB1"/>
    <property type="match status" value="1"/>
</dbReference>
<dbReference type="eggNOG" id="ENOG502SH83">
    <property type="taxonomic scope" value="Eukaryota"/>
</dbReference>
<dbReference type="OrthoDB" id="661148at2759"/>
<dbReference type="PROSITE" id="PS51745">
    <property type="entry name" value="PB1"/>
    <property type="match status" value="1"/>
</dbReference>
<dbReference type="PANTHER" id="PTHR20930">
    <property type="entry name" value="OVARIAN CARCINOMA ANTIGEN CA125-RELATED"/>
    <property type="match status" value="1"/>
</dbReference>
<dbReference type="RefSeq" id="XP_001829180.2">
    <property type="nucleotide sequence ID" value="XM_001829128.2"/>
</dbReference>
<dbReference type="Gene3D" id="3.10.20.90">
    <property type="entry name" value="Phosphatidylinositol 3-kinase Catalytic Subunit, Chain A, domain 1"/>
    <property type="match status" value="1"/>
</dbReference>
<evidence type="ECO:0000313" key="3">
    <source>
        <dbReference type="EMBL" id="EAU92815.2"/>
    </source>
</evidence>
<feature type="compositionally biased region" description="Basic and acidic residues" evidence="1">
    <location>
        <begin position="519"/>
        <end position="541"/>
    </location>
</feature>
<dbReference type="EMBL" id="AACS02000001">
    <property type="protein sequence ID" value="EAU92815.2"/>
    <property type="molecule type" value="Genomic_DNA"/>
</dbReference>
<dbReference type="GeneID" id="6005606"/>
<feature type="compositionally biased region" description="Low complexity" evidence="1">
    <location>
        <begin position="490"/>
        <end position="506"/>
    </location>
</feature>
<feature type="compositionally biased region" description="Polar residues" evidence="1">
    <location>
        <begin position="160"/>
        <end position="193"/>
    </location>
</feature>
<dbReference type="STRING" id="240176.A8N2P6"/>
<evidence type="ECO:0000256" key="1">
    <source>
        <dbReference type="SAM" id="MobiDB-lite"/>
    </source>
</evidence>
<dbReference type="OMA" id="ISNARGP"/>
<gene>
    <name evidence="3" type="ORF">CC1G_01860</name>
</gene>
<feature type="region of interest" description="Disordered" evidence="1">
    <location>
        <begin position="159"/>
        <end position="239"/>
    </location>
</feature>
<dbReference type="InParanoid" id="A8N2P6"/>
<dbReference type="InterPro" id="IPR000270">
    <property type="entry name" value="PB1_dom"/>
</dbReference>
<dbReference type="SMART" id="SM00666">
    <property type="entry name" value="PB1"/>
    <property type="match status" value="1"/>
</dbReference>
<evidence type="ECO:0000313" key="4">
    <source>
        <dbReference type="Proteomes" id="UP000001861"/>
    </source>
</evidence>
<feature type="compositionally biased region" description="Polar residues" evidence="1">
    <location>
        <begin position="566"/>
        <end position="581"/>
    </location>
</feature>
<dbReference type="SUPFAM" id="SSF54277">
    <property type="entry name" value="CAD &amp; PB1 domains"/>
    <property type="match status" value="1"/>
</dbReference>
<dbReference type="VEuPathDB" id="FungiDB:CC1G_01860"/>
<proteinExistence type="predicted"/>
<dbReference type="PANTHER" id="PTHR20930:SF0">
    <property type="entry name" value="PROTEIN ILRUN"/>
    <property type="match status" value="1"/>
</dbReference>
<sequence>MTVNFKFKFGQETRRITFPDIPSWASLSEKLQSIYNLPQVAVAVSYVDSDNDEITLNSEEELQDYYRQASRSQGEVYRLNVVDLSIRRGRSAGVTSTPPVHTNPFDLDDEWQRFPPLHHLHMGMPEVILTRSNSQRSDGDHAFVEVVESDQSKDFLDAQSLRSSGQASTVQQPLSKGKQRASTPSRGSSTQSIVDDDLPEKHEIHVLDRNTSNGDGQDELASPNVAAHAAHREDPSDPPLPEVEAMAAQHPSVSLTQDVAALLSAFNNVVNSHPEIALHLGRVIRNARQGTYWEAHREALSRSANELAASVGATTDEFRRNAEAEAARRISESLGGLFRALSIDNRSEEHSDGTMRPSATSPPNPPGPPPFFSGPAWNILSNISRRSHTPPVRPPSPPPVPPPPPPPLPPHPFLHNNVVPPPVPPAPPVAPVPPLPEPFSLESGDGPYPPAPPKGPPRFGLGSHKRASTSRDTNPNILPDWIPPPPPIQDLPSQSSDDSQSKPSPQELRASLEAAKAQYKAEKARYRRERDERKRQHEQRKASGSGSEAPPRPPPMRASTSKDSESSPSGQRPERSTTLLVSNARGPFPQLEMVSMSPRRHRSLNTGRANEDPYNQSYNRIVRKLADMGFNETSHPDLPVKLRARLPRSGSGSKDEEGHIVTLLLEDLGVSSES</sequence>
<protein>
    <recommendedName>
        <fullName evidence="2">PB1 domain-containing protein</fullName>
    </recommendedName>
</protein>
<feature type="compositionally biased region" description="Pro residues" evidence="1">
    <location>
        <begin position="360"/>
        <end position="372"/>
    </location>
</feature>
<feature type="compositionally biased region" description="Polar residues" evidence="1">
    <location>
        <begin position="604"/>
        <end position="616"/>
    </location>
</feature>
<comment type="caution">
    <text evidence="3">The sequence shown here is derived from an EMBL/GenBank/DDBJ whole genome shotgun (WGS) entry which is preliminary data.</text>
</comment>
<feature type="compositionally biased region" description="Pro residues" evidence="1">
    <location>
        <begin position="391"/>
        <end position="412"/>
    </location>
</feature>
<dbReference type="HOGENOM" id="CLU_020081_0_0_1"/>
<keyword evidence="4" id="KW-1185">Reference proteome</keyword>
<dbReference type="CDD" id="cd06397">
    <property type="entry name" value="PB1_UP1"/>
    <property type="match status" value="1"/>
</dbReference>
<name>A8N2P6_COPC7</name>
<dbReference type="InterPro" id="IPR053793">
    <property type="entry name" value="PB1-like"/>
</dbReference>